<gene>
    <name evidence="1" type="ORF">KSP39_PZI019713</name>
</gene>
<proteinExistence type="predicted"/>
<dbReference type="SUPFAM" id="SSF46579">
    <property type="entry name" value="Prefoldin"/>
    <property type="match status" value="1"/>
</dbReference>
<sequence>MEENASRQEKVRKFEDFVDRRLKPDLVKAIAERDKIFQQQKVFQDLKRNIQILEKNGANSLRTMVNLGSEVYMQADVSDTRHIFVDIGMGFHVEFAWSEALDFILIKEARLAKYLLTFEYIMIF</sequence>
<dbReference type="PANTHER" id="PTHR13345:SF9">
    <property type="entry name" value="PROTEIN UXT"/>
    <property type="match status" value="1"/>
</dbReference>
<dbReference type="InterPro" id="IPR009053">
    <property type="entry name" value="Prefoldin"/>
</dbReference>
<accession>A0AAP0B2D5</accession>
<dbReference type="Gene3D" id="1.10.287.370">
    <property type="match status" value="1"/>
</dbReference>
<dbReference type="GO" id="GO:0003712">
    <property type="term" value="F:transcription coregulator activity"/>
    <property type="evidence" value="ECO:0007669"/>
    <property type="project" value="TreeGrafter"/>
</dbReference>
<dbReference type="GO" id="GO:0045944">
    <property type="term" value="P:positive regulation of transcription by RNA polymerase II"/>
    <property type="evidence" value="ECO:0007669"/>
    <property type="project" value="TreeGrafter"/>
</dbReference>
<dbReference type="GO" id="GO:0009409">
    <property type="term" value="P:response to cold"/>
    <property type="evidence" value="ECO:0007669"/>
    <property type="project" value="UniProtKB-ARBA"/>
</dbReference>
<dbReference type="CDD" id="cd23158">
    <property type="entry name" value="Prefoldin_UXT"/>
    <property type="match status" value="1"/>
</dbReference>
<dbReference type="GO" id="GO:0016592">
    <property type="term" value="C:mediator complex"/>
    <property type="evidence" value="ECO:0007669"/>
    <property type="project" value="TreeGrafter"/>
</dbReference>
<dbReference type="InterPro" id="IPR004127">
    <property type="entry name" value="Prefoldin_subunit_alpha"/>
</dbReference>
<comment type="caution">
    <text evidence="1">The sequence shown here is derived from an EMBL/GenBank/DDBJ whole genome shotgun (WGS) entry which is preliminary data.</text>
</comment>
<dbReference type="GO" id="GO:0006457">
    <property type="term" value="P:protein folding"/>
    <property type="evidence" value="ECO:0007669"/>
    <property type="project" value="UniProtKB-ARBA"/>
</dbReference>
<evidence type="ECO:0000313" key="2">
    <source>
        <dbReference type="Proteomes" id="UP001418222"/>
    </source>
</evidence>
<organism evidence="1 2">
    <name type="scientific">Platanthera zijinensis</name>
    <dbReference type="NCBI Taxonomy" id="2320716"/>
    <lineage>
        <taxon>Eukaryota</taxon>
        <taxon>Viridiplantae</taxon>
        <taxon>Streptophyta</taxon>
        <taxon>Embryophyta</taxon>
        <taxon>Tracheophyta</taxon>
        <taxon>Spermatophyta</taxon>
        <taxon>Magnoliopsida</taxon>
        <taxon>Liliopsida</taxon>
        <taxon>Asparagales</taxon>
        <taxon>Orchidaceae</taxon>
        <taxon>Orchidoideae</taxon>
        <taxon>Orchideae</taxon>
        <taxon>Orchidinae</taxon>
        <taxon>Platanthera</taxon>
    </lineage>
</organism>
<dbReference type="AlphaFoldDB" id="A0AAP0B2D5"/>
<keyword evidence="2" id="KW-1185">Reference proteome</keyword>
<protein>
    <recommendedName>
        <fullName evidence="3">Protein UXT homolog</fullName>
    </recommendedName>
</protein>
<dbReference type="Pfam" id="PF02996">
    <property type="entry name" value="Prefoldin"/>
    <property type="match status" value="1"/>
</dbReference>
<reference evidence="1 2" key="1">
    <citation type="journal article" date="2022" name="Nat. Plants">
        <title>Genomes of leafy and leafless Platanthera orchids illuminate the evolution of mycoheterotrophy.</title>
        <authorList>
            <person name="Li M.H."/>
            <person name="Liu K.W."/>
            <person name="Li Z."/>
            <person name="Lu H.C."/>
            <person name="Ye Q.L."/>
            <person name="Zhang D."/>
            <person name="Wang J.Y."/>
            <person name="Li Y.F."/>
            <person name="Zhong Z.M."/>
            <person name="Liu X."/>
            <person name="Yu X."/>
            <person name="Liu D.K."/>
            <person name="Tu X.D."/>
            <person name="Liu B."/>
            <person name="Hao Y."/>
            <person name="Liao X.Y."/>
            <person name="Jiang Y.T."/>
            <person name="Sun W.H."/>
            <person name="Chen J."/>
            <person name="Chen Y.Q."/>
            <person name="Ai Y."/>
            <person name="Zhai J.W."/>
            <person name="Wu S.S."/>
            <person name="Zhou Z."/>
            <person name="Hsiao Y.Y."/>
            <person name="Wu W.L."/>
            <person name="Chen Y.Y."/>
            <person name="Lin Y.F."/>
            <person name="Hsu J.L."/>
            <person name="Li C.Y."/>
            <person name="Wang Z.W."/>
            <person name="Zhao X."/>
            <person name="Zhong W.Y."/>
            <person name="Ma X.K."/>
            <person name="Ma L."/>
            <person name="Huang J."/>
            <person name="Chen G.Z."/>
            <person name="Huang M.Z."/>
            <person name="Huang L."/>
            <person name="Peng D.H."/>
            <person name="Luo Y.B."/>
            <person name="Zou S.Q."/>
            <person name="Chen S.P."/>
            <person name="Lan S."/>
            <person name="Tsai W.C."/>
            <person name="Van de Peer Y."/>
            <person name="Liu Z.J."/>
        </authorList>
    </citation>
    <scope>NUCLEOTIDE SEQUENCE [LARGE SCALE GENOMIC DNA]</scope>
    <source>
        <strain evidence="1">Lor287</strain>
    </source>
</reference>
<name>A0AAP0B2D5_9ASPA</name>
<dbReference type="Proteomes" id="UP001418222">
    <property type="component" value="Unassembled WGS sequence"/>
</dbReference>
<evidence type="ECO:0008006" key="3">
    <source>
        <dbReference type="Google" id="ProtNLM"/>
    </source>
</evidence>
<dbReference type="PANTHER" id="PTHR13345">
    <property type="entry name" value="MEDIATOR OF RNA POLYMERASE II TRANSCRIPTION SUBUNIT 10"/>
    <property type="match status" value="1"/>
</dbReference>
<dbReference type="FunFam" id="1.10.287.370:FF:000010">
    <property type="entry name" value="Protein UXT like"/>
    <property type="match status" value="1"/>
</dbReference>
<dbReference type="EMBL" id="JBBWWQ010000017">
    <property type="protein sequence ID" value="KAK8924237.1"/>
    <property type="molecule type" value="Genomic_DNA"/>
</dbReference>
<evidence type="ECO:0000313" key="1">
    <source>
        <dbReference type="EMBL" id="KAK8924237.1"/>
    </source>
</evidence>